<dbReference type="SUPFAM" id="SSF47336">
    <property type="entry name" value="ACP-like"/>
    <property type="match status" value="1"/>
</dbReference>
<dbReference type="InterPro" id="IPR036736">
    <property type="entry name" value="ACP-like_sf"/>
</dbReference>
<dbReference type="RefSeq" id="WP_009538570.1">
    <property type="nucleotide sequence ID" value="NZ_ANHY01000002.1"/>
</dbReference>
<dbReference type="AlphaFoldDB" id="K9HR47"/>
<gene>
    <name evidence="2" type="ORF">C882_1580</name>
</gene>
<dbReference type="PROSITE" id="PS50075">
    <property type="entry name" value="CARRIER"/>
    <property type="match status" value="1"/>
</dbReference>
<dbReference type="STRING" id="1238182.C882_1580"/>
<dbReference type="Gene3D" id="1.10.1200.10">
    <property type="entry name" value="ACP-like"/>
    <property type="match status" value="1"/>
</dbReference>
<organism evidence="2 3">
    <name type="scientific">Caenispirillum salinarum AK4</name>
    <dbReference type="NCBI Taxonomy" id="1238182"/>
    <lineage>
        <taxon>Bacteria</taxon>
        <taxon>Pseudomonadati</taxon>
        <taxon>Pseudomonadota</taxon>
        <taxon>Alphaproteobacteria</taxon>
        <taxon>Rhodospirillales</taxon>
        <taxon>Novispirillaceae</taxon>
        <taxon>Caenispirillum</taxon>
    </lineage>
</organism>
<protein>
    <recommendedName>
        <fullName evidence="1">Carrier domain-containing protein</fullName>
    </recommendedName>
</protein>
<evidence type="ECO:0000259" key="1">
    <source>
        <dbReference type="PROSITE" id="PS50075"/>
    </source>
</evidence>
<dbReference type="OrthoDB" id="2626117at2"/>
<accession>K9HR47</accession>
<evidence type="ECO:0000313" key="3">
    <source>
        <dbReference type="Proteomes" id="UP000009881"/>
    </source>
</evidence>
<dbReference type="PATRIC" id="fig|1238182.3.peg.118"/>
<proteinExistence type="predicted"/>
<dbReference type="EMBL" id="ANHY01000002">
    <property type="protein sequence ID" value="EKV32743.1"/>
    <property type="molecule type" value="Genomic_DNA"/>
</dbReference>
<comment type="caution">
    <text evidence="2">The sequence shown here is derived from an EMBL/GenBank/DDBJ whole genome shotgun (WGS) entry which is preliminary data.</text>
</comment>
<dbReference type="InterPro" id="IPR009081">
    <property type="entry name" value="PP-bd_ACP"/>
</dbReference>
<evidence type="ECO:0000313" key="2">
    <source>
        <dbReference type="EMBL" id="EKV32743.1"/>
    </source>
</evidence>
<feature type="domain" description="Carrier" evidence="1">
    <location>
        <begin position="1"/>
        <end position="81"/>
    </location>
</feature>
<dbReference type="Pfam" id="PF00550">
    <property type="entry name" value="PP-binding"/>
    <property type="match status" value="1"/>
</dbReference>
<reference evidence="2 3" key="1">
    <citation type="journal article" date="2013" name="Genome Announc.">
        <title>Draft Genome Sequence of an Alphaproteobacterium, Caenispirillum salinarum AK4(T), Isolated from a Solar Saltern.</title>
        <authorList>
            <person name="Khatri I."/>
            <person name="Singh A."/>
            <person name="Korpole S."/>
            <person name="Pinnaka A.K."/>
            <person name="Subramanian S."/>
        </authorList>
    </citation>
    <scope>NUCLEOTIDE SEQUENCE [LARGE SCALE GENOMIC DNA]</scope>
    <source>
        <strain evidence="2 3">AK4</strain>
    </source>
</reference>
<name>K9HR47_9PROT</name>
<keyword evidence="3" id="KW-1185">Reference proteome</keyword>
<dbReference type="Proteomes" id="UP000009881">
    <property type="component" value="Unassembled WGS sequence"/>
</dbReference>
<sequence>MTTLDHVKSLLGEVLQLGPRAETLTADTPLLGSLPEFDSMAVATVIAGLEDRFDIVIEDDDLSVEVFETVGSLCALVDDKLHEAA</sequence>
<dbReference type="eggNOG" id="COG0236">
    <property type="taxonomic scope" value="Bacteria"/>
</dbReference>